<evidence type="ECO:0000256" key="1">
    <source>
        <dbReference type="SAM" id="Phobius"/>
    </source>
</evidence>
<keyword evidence="1" id="KW-0472">Membrane</keyword>
<feature type="transmembrane region" description="Helical" evidence="1">
    <location>
        <begin position="166"/>
        <end position="187"/>
    </location>
</feature>
<dbReference type="Proteomes" id="UP000664521">
    <property type="component" value="Unassembled WGS sequence"/>
</dbReference>
<organism evidence="2 3">
    <name type="scientific">Heterodermia speciosa</name>
    <dbReference type="NCBI Taxonomy" id="116794"/>
    <lineage>
        <taxon>Eukaryota</taxon>
        <taxon>Fungi</taxon>
        <taxon>Dikarya</taxon>
        <taxon>Ascomycota</taxon>
        <taxon>Pezizomycotina</taxon>
        <taxon>Lecanoromycetes</taxon>
        <taxon>OSLEUM clade</taxon>
        <taxon>Lecanoromycetidae</taxon>
        <taxon>Caliciales</taxon>
        <taxon>Physciaceae</taxon>
        <taxon>Heterodermia</taxon>
    </lineage>
</organism>
<dbReference type="OrthoDB" id="5392633at2759"/>
<reference evidence="2" key="1">
    <citation type="submission" date="2021-03" db="EMBL/GenBank/DDBJ databases">
        <authorList>
            <person name="Tagirdzhanova G."/>
        </authorList>
    </citation>
    <scope>NUCLEOTIDE SEQUENCE</scope>
</reference>
<feature type="transmembrane region" description="Helical" evidence="1">
    <location>
        <begin position="199"/>
        <end position="215"/>
    </location>
</feature>
<gene>
    <name evidence="2" type="ORF">HETSPECPRED_002359</name>
</gene>
<comment type="caution">
    <text evidence="2">The sequence shown here is derived from an EMBL/GenBank/DDBJ whole genome shotgun (WGS) entry which is preliminary data.</text>
</comment>
<sequence length="569" mass="63292">MLEGGNRLDLHAARDLPLATRSTNNGTALTPRTHVLSKEVNTTLAFVALLLTGITYWLLMKYTGKLSSQVVLPSKSLADNLTAVLSLTWPKSFRGSSEEVLHQHQVPWVLNPLDSTNVVMSLIEQITVHEAVGYNDVKERSFESSGKRSMVPVTAYSPVIRSLVQIAIWNSISFWLAVVMCINTLTYNGFTSHNITNDSTIRLVLVVIYAMANFGHQYGIIRLLYDNFSSALFQACWAILSKGFTFVDREKYRTIEQLAGNSLIRKMQLSSKAKKIVWTRFNLELFGTTERSDTYRRVRWYGVDKGKQSSPTRGSNSKIIACYLTPKSSVESDIDKYFKPLREAEIKVYEKATESALEKVLANVAILLGVCLATALAPWTSTRTAVEATVAQLGSYALLLSLSTGVLALVSSLTLLANATESGKTLLCLQERLIEANISNVTNMNESTKLLLRDKPEFGFSKGISGDSKMTPWCLYQSTNLFGKILWVFFGSALMLIPRFHRDLETLKNGDTALYFKVEDTLYGHFLYRPKLLDCVFRPSAKTTTSLTSGAIGLATETSQPLNERDTAE</sequence>
<protein>
    <submittedName>
        <fullName evidence="2">Uncharacterized protein</fullName>
    </submittedName>
</protein>
<feature type="transmembrane region" description="Helical" evidence="1">
    <location>
        <begin position="40"/>
        <end position="59"/>
    </location>
</feature>
<feature type="transmembrane region" description="Helical" evidence="1">
    <location>
        <begin position="393"/>
        <end position="417"/>
    </location>
</feature>
<evidence type="ECO:0000313" key="2">
    <source>
        <dbReference type="EMBL" id="CAF9915309.1"/>
    </source>
</evidence>
<name>A0A8H3IIW8_9LECA</name>
<keyword evidence="1" id="KW-0812">Transmembrane</keyword>
<keyword evidence="3" id="KW-1185">Reference proteome</keyword>
<evidence type="ECO:0000313" key="3">
    <source>
        <dbReference type="Proteomes" id="UP000664521"/>
    </source>
</evidence>
<dbReference type="EMBL" id="CAJPDS010000015">
    <property type="protein sequence ID" value="CAF9915309.1"/>
    <property type="molecule type" value="Genomic_DNA"/>
</dbReference>
<dbReference type="AlphaFoldDB" id="A0A8H3IIW8"/>
<proteinExistence type="predicted"/>
<accession>A0A8H3IIW8</accession>
<feature type="transmembrane region" description="Helical" evidence="1">
    <location>
        <begin position="360"/>
        <end position="381"/>
    </location>
</feature>
<keyword evidence="1" id="KW-1133">Transmembrane helix</keyword>